<dbReference type="GO" id="GO:0042981">
    <property type="term" value="P:regulation of apoptotic process"/>
    <property type="evidence" value="ECO:0007669"/>
    <property type="project" value="UniProtKB-ARBA"/>
</dbReference>
<keyword evidence="5" id="KW-0805">Transcription regulation</keyword>
<reference evidence="15" key="2">
    <citation type="journal article" date="2013" name="Nat. Commun.">
        <title>Genome of the Chinese tree shrew.</title>
        <authorList>
            <person name="Fan Y."/>
            <person name="Huang Z.Y."/>
            <person name="Cao C.C."/>
            <person name="Chen C.S."/>
            <person name="Chen Y.X."/>
            <person name="Fan D.D."/>
            <person name="He J."/>
            <person name="Hou H.L."/>
            <person name="Hu L."/>
            <person name="Hu X.T."/>
            <person name="Jiang X.T."/>
            <person name="Lai R."/>
            <person name="Lang Y.S."/>
            <person name="Liang B."/>
            <person name="Liao S.G."/>
            <person name="Mu D."/>
            <person name="Ma Y.Y."/>
            <person name="Niu Y.Y."/>
            <person name="Sun X.Q."/>
            <person name="Xia J.Q."/>
            <person name="Xiao J."/>
            <person name="Xiong Z.Q."/>
            <person name="Xu L."/>
            <person name="Yang L."/>
            <person name="Zhang Y."/>
            <person name="Zhao W."/>
            <person name="Zhao X.D."/>
            <person name="Zheng Y.T."/>
            <person name="Zhou J.M."/>
            <person name="Zhu Y.B."/>
            <person name="Zhang G.J."/>
            <person name="Wang J."/>
            <person name="Yao Y.G."/>
        </authorList>
    </citation>
    <scope>NUCLEOTIDE SEQUENCE [LARGE SCALE GENOMIC DNA]</scope>
</reference>
<dbReference type="FunCoup" id="L9KNY4">
    <property type="interactions" value="1924"/>
</dbReference>
<evidence type="ECO:0000256" key="2">
    <source>
        <dbReference type="ARBA" id="ARBA00007163"/>
    </source>
</evidence>
<keyword evidence="9" id="KW-0804">Transcription</keyword>
<dbReference type="PROSITE" id="PS00036">
    <property type="entry name" value="BZIP_BASIC"/>
    <property type="match status" value="1"/>
</dbReference>
<dbReference type="InterPro" id="IPR046347">
    <property type="entry name" value="bZIP_sf"/>
</dbReference>
<dbReference type="STRING" id="246437.L9KNY4"/>
<dbReference type="GO" id="GO:0000977">
    <property type="term" value="F:RNA polymerase II transcription regulatory region sequence-specific DNA binding"/>
    <property type="evidence" value="ECO:0007669"/>
    <property type="project" value="TreeGrafter"/>
</dbReference>
<keyword evidence="8" id="KW-0010">Activator</keyword>
<dbReference type="GO" id="GO:1990589">
    <property type="term" value="C:ATF4-CREB1 transcription factor complex"/>
    <property type="evidence" value="ECO:0007669"/>
    <property type="project" value="TreeGrafter"/>
</dbReference>
<evidence type="ECO:0000256" key="6">
    <source>
        <dbReference type="ARBA" id="ARBA00023108"/>
    </source>
</evidence>
<evidence type="ECO:0000256" key="12">
    <source>
        <dbReference type="SAM" id="MobiDB-lite"/>
    </source>
</evidence>
<reference evidence="15" key="1">
    <citation type="submission" date="2012-07" db="EMBL/GenBank/DDBJ databases">
        <title>Genome of the Chinese tree shrew, a rising model animal genetically related to primates.</title>
        <authorList>
            <person name="Zhang G."/>
            <person name="Fan Y."/>
            <person name="Yao Y."/>
            <person name="Huang Z."/>
        </authorList>
    </citation>
    <scope>NUCLEOTIDE SEQUENCE [LARGE SCALE GENOMIC DNA]</scope>
</reference>
<organism evidence="14 15">
    <name type="scientific">Tupaia chinensis</name>
    <name type="common">Chinese tree shrew</name>
    <name type="synonym">Tupaia belangeri chinensis</name>
    <dbReference type="NCBI Taxonomy" id="246437"/>
    <lineage>
        <taxon>Eukaryota</taxon>
        <taxon>Metazoa</taxon>
        <taxon>Chordata</taxon>
        <taxon>Craniata</taxon>
        <taxon>Vertebrata</taxon>
        <taxon>Euteleostomi</taxon>
        <taxon>Mammalia</taxon>
        <taxon>Eutheria</taxon>
        <taxon>Euarchontoglires</taxon>
        <taxon>Scandentia</taxon>
        <taxon>Tupaiidae</taxon>
        <taxon>Tupaia</taxon>
    </lineage>
</organism>
<keyword evidence="10" id="KW-0539">Nucleus</keyword>
<dbReference type="Gene3D" id="1.20.5.170">
    <property type="match status" value="1"/>
</dbReference>
<dbReference type="SMART" id="SM00338">
    <property type="entry name" value="BRLZ"/>
    <property type="match status" value="1"/>
</dbReference>
<feature type="region of interest" description="Disordered" evidence="12">
    <location>
        <begin position="386"/>
        <end position="445"/>
    </location>
</feature>
<evidence type="ECO:0000256" key="5">
    <source>
        <dbReference type="ARBA" id="ARBA00023015"/>
    </source>
</evidence>
<protein>
    <recommendedName>
        <fullName evidence="3">Cyclic AMP-dependent transcription factor ATF-4</fullName>
    </recommendedName>
    <alternativeName>
        <fullName evidence="11">Activating transcription factor 4</fullName>
    </alternativeName>
</protein>
<dbReference type="FunFam" id="1.20.5.170:FF:000021">
    <property type="entry name" value="Cyclic AMP-dependent transcription factor ATF-4"/>
    <property type="match status" value="1"/>
</dbReference>
<feature type="compositionally biased region" description="Polar residues" evidence="12">
    <location>
        <begin position="407"/>
        <end position="424"/>
    </location>
</feature>
<dbReference type="GO" id="GO:0001228">
    <property type="term" value="F:DNA-binding transcription activator activity, RNA polymerase II-specific"/>
    <property type="evidence" value="ECO:0007669"/>
    <property type="project" value="TreeGrafter"/>
</dbReference>
<evidence type="ECO:0000256" key="1">
    <source>
        <dbReference type="ARBA" id="ARBA00004123"/>
    </source>
</evidence>
<sequence>MAWGGAAEGEAVLRAPRTRGPVRVSTRRRRFRVGKAQPGAGGFPGASPPSCSDPNGVLALAPRNVAGAKMAVTGQARGGARRPWPYLGMGTCAFLLVASLGSAGPWSVHFVQPAPEAGTGDTIALGPLVGFRTMSTSDLAVSARRLELYPEVSNSTCLLMALQALHGIRQQRCSKPRDMTEMSFLSSEVLAGDLMSPFDQSGLGAEESLGLLDDYLEVAKHFRPHGFSSDKAKAGSSEWLAVDGLVSAPDNGKEDAFSGTDWMLEKMDLKEFDFDALLSLDDLETMPDELLATLDDTCDLFAPLVQETNKEPSQTVNPIGHLPESLKADQVAPFTFLQPLPLSSGVLSSTPDHSFSLELGSEVDISEGDRKPDSAIYGTIIPQCIKEEDAPSDNDSGICMSPESYLGSPQHSPSTSRASPNSLPTPGVHSGSARPKPYDPPSEKVVTAKIKGEKLDKKLKKMEQNKTAATRYRQKKRAEQEALTGECKELEKKNEALKEKADSLAKEIQYLKDLIEEVRKARGKKRVVP</sequence>
<dbReference type="PROSITE" id="PS50217">
    <property type="entry name" value="BZIP"/>
    <property type="match status" value="1"/>
</dbReference>
<dbReference type="Proteomes" id="UP000011518">
    <property type="component" value="Unassembled WGS sequence"/>
</dbReference>
<evidence type="ECO:0000256" key="3">
    <source>
        <dbReference type="ARBA" id="ARBA00018846"/>
    </source>
</evidence>
<dbReference type="GO" id="GO:1990590">
    <property type="term" value="C:ATF1-ATF4 transcription factor complex"/>
    <property type="evidence" value="ECO:0007669"/>
    <property type="project" value="TreeGrafter"/>
</dbReference>
<dbReference type="InParanoid" id="L9KNY4"/>
<keyword evidence="7" id="KW-0238">DNA-binding</keyword>
<evidence type="ECO:0000259" key="13">
    <source>
        <dbReference type="PROSITE" id="PS50217"/>
    </source>
</evidence>
<dbReference type="PANTHER" id="PTHR13044:SF2">
    <property type="entry name" value="CYCLIC AMP-DEPENDENT TRANSCRIPTION FACTOR ATF-4"/>
    <property type="match status" value="1"/>
</dbReference>
<dbReference type="PANTHER" id="PTHR13044">
    <property type="entry name" value="ACTIVATING TRANSCRIPTION FACTOR ATF 4/5"/>
    <property type="match status" value="1"/>
</dbReference>
<dbReference type="AlphaFoldDB" id="L9KNY4"/>
<evidence type="ECO:0000256" key="8">
    <source>
        <dbReference type="ARBA" id="ARBA00023159"/>
    </source>
</evidence>
<name>L9KNY4_TUPCH</name>
<evidence type="ECO:0000256" key="10">
    <source>
        <dbReference type="ARBA" id="ARBA00023242"/>
    </source>
</evidence>
<feature type="domain" description="BZIP" evidence="13">
    <location>
        <begin position="455"/>
        <end position="518"/>
    </location>
</feature>
<gene>
    <name evidence="14" type="ORF">TREES_T100011993</name>
</gene>
<keyword evidence="15" id="KW-1185">Reference proteome</keyword>
<keyword evidence="4" id="KW-0678">Repressor</keyword>
<comment type="subcellular location">
    <subcellularLocation>
        <location evidence="1">Nucleus</location>
    </subcellularLocation>
</comment>
<evidence type="ECO:0000313" key="14">
    <source>
        <dbReference type="EMBL" id="ELW64458.1"/>
    </source>
</evidence>
<dbReference type="InterPro" id="IPR004827">
    <property type="entry name" value="bZIP"/>
</dbReference>
<dbReference type="GO" id="GO:0048511">
    <property type="term" value="P:rhythmic process"/>
    <property type="evidence" value="ECO:0007669"/>
    <property type="project" value="UniProtKB-KW"/>
</dbReference>
<dbReference type="eggNOG" id="KOG4571">
    <property type="taxonomic scope" value="Eukaryota"/>
</dbReference>
<proteinExistence type="inferred from homology"/>
<keyword evidence="6" id="KW-0090">Biological rhythms</keyword>
<dbReference type="CDD" id="cd14692">
    <property type="entry name" value="bZIP_ATF4"/>
    <property type="match status" value="1"/>
</dbReference>
<evidence type="ECO:0000256" key="11">
    <source>
        <dbReference type="ARBA" id="ARBA00032136"/>
    </source>
</evidence>
<dbReference type="EMBL" id="KB320729">
    <property type="protein sequence ID" value="ELW64458.1"/>
    <property type="molecule type" value="Genomic_DNA"/>
</dbReference>
<accession>L9KNY4</accession>
<evidence type="ECO:0000256" key="4">
    <source>
        <dbReference type="ARBA" id="ARBA00022491"/>
    </source>
</evidence>
<evidence type="ECO:0000256" key="7">
    <source>
        <dbReference type="ARBA" id="ARBA00023125"/>
    </source>
</evidence>
<dbReference type="Pfam" id="PF00170">
    <property type="entry name" value="bZIP_1"/>
    <property type="match status" value="1"/>
</dbReference>
<evidence type="ECO:0000256" key="9">
    <source>
        <dbReference type="ARBA" id="ARBA00023163"/>
    </source>
</evidence>
<evidence type="ECO:0000313" key="15">
    <source>
        <dbReference type="Proteomes" id="UP000011518"/>
    </source>
</evidence>
<dbReference type="SUPFAM" id="SSF57959">
    <property type="entry name" value="Leucine zipper domain"/>
    <property type="match status" value="1"/>
</dbReference>
<feature type="region of interest" description="Disordered" evidence="12">
    <location>
        <begin position="458"/>
        <end position="477"/>
    </location>
</feature>
<comment type="similarity">
    <text evidence="2">Belongs to the bZIP family.</text>
</comment>